<feature type="region of interest" description="Disordered" evidence="1">
    <location>
        <begin position="1"/>
        <end position="52"/>
    </location>
</feature>
<name>A0A0F9E911_9ZZZZ</name>
<sequence>MTDKPKNRAAQALGRLGGKAKVPKGFAMMTPKQRRAAAAKSHAARRAKIKKP</sequence>
<protein>
    <submittedName>
        <fullName evidence="2">Uncharacterized protein</fullName>
    </submittedName>
</protein>
<organism evidence="2">
    <name type="scientific">marine sediment metagenome</name>
    <dbReference type="NCBI Taxonomy" id="412755"/>
    <lineage>
        <taxon>unclassified sequences</taxon>
        <taxon>metagenomes</taxon>
        <taxon>ecological metagenomes</taxon>
    </lineage>
</organism>
<dbReference type="EMBL" id="LAZR01035876">
    <property type="protein sequence ID" value="KKL26326.1"/>
    <property type="molecule type" value="Genomic_DNA"/>
</dbReference>
<reference evidence="2" key="1">
    <citation type="journal article" date="2015" name="Nature">
        <title>Complex archaea that bridge the gap between prokaryotes and eukaryotes.</title>
        <authorList>
            <person name="Spang A."/>
            <person name="Saw J.H."/>
            <person name="Jorgensen S.L."/>
            <person name="Zaremba-Niedzwiedzka K."/>
            <person name="Martijn J."/>
            <person name="Lind A.E."/>
            <person name="van Eijk R."/>
            <person name="Schleper C."/>
            <person name="Guy L."/>
            <person name="Ettema T.J."/>
        </authorList>
    </citation>
    <scope>NUCLEOTIDE SEQUENCE</scope>
</reference>
<gene>
    <name evidence="2" type="ORF">LCGC14_2396400</name>
</gene>
<feature type="compositionally biased region" description="Basic residues" evidence="1">
    <location>
        <begin position="32"/>
        <end position="52"/>
    </location>
</feature>
<evidence type="ECO:0000256" key="1">
    <source>
        <dbReference type="SAM" id="MobiDB-lite"/>
    </source>
</evidence>
<comment type="caution">
    <text evidence="2">The sequence shown here is derived from an EMBL/GenBank/DDBJ whole genome shotgun (WGS) entry which is preliminary data.</text>
</comment>
<dbReference type="AlphaFoldDB" id="A0A0F9E911"/>
<proteinExistence type="predicted"/>
<evidence type="ECO:0000313" key="2">
    <source>
        <dbReference type="EMBL" id="KKL26326.1"/>
    </source>
</evidence>
<accession>A0A0F9E911</accession>